<proteinExistence type="predicted"/>
<evidence type="ECO:0000313" key="2">
    <source>
        <dbReference type="Proteomes" id="UP000466024"/>
    </source>
</evidence>
<dbReference type="InterPro" id="IPR009645">
    <property type="entry name" value="GguC"/>
</dbReference>
<dbReference type="EMBL" id="VTPX01000001">
    <property type="protein sequence ID" value="KAA0020633.1"/>
    <property type="molecule type" value="Genomic_DNA"/>
</dbReference>
<dbReference type="RefSeq" id="WP_149433752.1">
    <property type="nucleotide sequence ID" value="NZ_VTPX01000001.1"/>
</dbReference>
<protein>
    <submittedName>
        <fullName evidence="1">FAH family protein</fullName>
    </submittedName>
</protein>
<reference evidence="1 2" key="1">
    <citation type="submission" date="2019-08" db="EMBL/GenBank/DDBJ databases">
        <title>Bioinformatics analysis of the strain L3 and L5.</title>
        <authorList>
            <person name="Li X."/>
        </authorList>
    </citation>
    <scope>NUCLEOTIDE SEQUENCE [LARGE SCALE GENOMIC DNA]</scope>
    <source>
        <strain evidence="1 2">L3</strain>
    </source>
</reference>
<dbReference type="PIRSF" id="PIRSF033905">
    <property type="entry name" value="UCP033905"/>
    <property type="match status" value="1"/>
</dbReference>
<name>A0A640WJ16_9GAMM</name>
<comment type="caution">
    <text evidence="1">The sequence shown here is derived from an EMBL/GenBank/DDBJ whole genome shotgun (WGS) entry which is preliminary data.</text>
</comment>
<dbReference type="Proteomes" id="UP000466024">
    <property type="component" value="Unassembled WGS sequence"/>
</dbReference>
<sequence>MRLIQCLNDDRLTVAVVIDEHEVQVVDGDEGVYGLARRAIADGTPLTAVVEAALTETRLDYARLIEERRLLPPLTHPDPAHCLVTGTGLTHLGSADTRSAMHAAAMQPSDKVDESELTDSMRMFRMGVEAGKPRAGEVGPQPEWFYKGDGDCVVAPESEIPSPSFAQDAGEEPELAGLYVVGRDGQPWRVGYAIGNEFSDHVTERFNYLWLAHSKLRACSFGPELFVGELPANLEGTSRIVRDGRTLWEKPFLTGEGNMAHSLANLEHHHFKYRNFRRPGDVHVHFFGTATLSFADKIVAEPGDRYEIDLPALGRPLRNVLGSEDDFGYSAAKAL</sequence>
<organism evidence="1 2">
    <name type="scientific">Salinicola corii</name>
    <dbReference type="NCBI Taxonomy" id="2606937"/>
    <lineage>
        <taxon>Bacteria</taxon>
        <taxon>Pseudomonadati</taxon>
        <taxon>Pseudomonadota</taxon>
        <taxon>Gammaproteobacteria</taxon>
        <taxon>Oceanospirillales</taxon>
        <taxon>Halomonadaceae</taxon>
        <taxon>Salinicola</taxon>
    </lineage>
</organism>
<dbReference type="AlphaFoldDB" id="A0A640WJ16"/>
<dbReference type="Gene3D" id="3.90.850.10">
    <property type="entry name" value="Fumarylacetoacetase-like, C-terminal domain"/>
    <property type="match status" value="1"/>
</dbReference>
<accession>A0A640WJ16</accession>
<dbReference type="GO" id="GO:0003824">
    <property type="term" value="F:catalytic activity"/>
    <property type="evidence" value="ECO:0007669"/>
    <property type="project" value="InterPro"/>
</dbReference>
<dbReference type="SUPFAM" id="SSF56529">
    <property type="entry name" value="FAH"/>
    <property type="match status" value="1"/>
</dbReference>
<keyword evidence="2" id="KW-1185">Reference proteome</keyword>
<evidence type="ECO:0000313" key="1">
    <source>
        <dbReference type="EMBL" id="KAA0020633.1"/>
    </source>
</evidence>
<dbReference type="NCBIfam" id="NF040903">
    <property type="entry name" value="GguC"/>
    <property type="match status" value="1"/>
</dbReference>
<gene>
    <name evidence="1" type="ORF">F0A16_02235</name>
</gene>
<dbReference type="InterPro" id="IPR036663">
    <property type="entry name" value="Fumarylacetoacetase_C_sf"/>
</dbReference>